<dbReference type="Proteomes" id="UP000009073">
    <property type="component" value="Chromosome"/>
</dbReference>
<evidence type="ECO:0000313" key="2">
    <source>
        <dbReference type="EMBL" id="ACQ94360.1"/>
    </source>
</evidence>
<dbReference type="eggNOG" id="COG3045">
    <property type="taxonomic scope" value="Bacteria"/>
</dbReference>
<dbReference type="PANTHER" id="PTHR37952">
    <property type="match status" value="1"/>
</dbReference>
<dbReference type="PIRSF" id="PIRSF003174">
    <property type="entry name" value="CreA"/>
    <property type="match status" value="1"/>
</dbReference>
<feature type="chain" id="PRO_5002940299" evidence="1">
    <location>
        <begin position="19"/>
        <end position="161"/>
    </location>
</feature>
<dbReference type="Pfam" id="PF05981">
    <property type="entry name" value="CreA"/>
    <property type="match status" value="1"/>
</dbReference>
<reference evidence="3" key="1">
    <citation type="submission" date="2009-05" db="EMBL/GenBank/DDBJ databases">
        <title>Complete sequence of Tolumonas auensis DSM 9187.</title>
        <authorList>
            <consortium name="US DOE Joint Genome Institute"/>
            <person name="Lucas S."/>
            <person name="Copeland A."/>
            <person name="Lapidus A."/>
            <person name="Glavina del Rio T."/>
            <person name="Tice H."/>
            <person name="Bruce D."/>
            <person name="Goodwin L."/>
            <person name="Pitluck S."/>
            <person name="Chertkov O."/>
            <person name="Brettin T."/>
            <person name="Detter J.C."/>
            <person name="Han C."/>
            <person name="Larimer F."/>
            <person name="Land M."/>
            <person name="Hauser L."/>
            <person name="Kyrpides N."/>
            <person name="Mikhailova N."/>
            <person name="Spring S."/>
            <person name="Beller H."/>
        </authorList>
    </citation>
    <scope>NUCLEOTIDE SEQUENCE [LARGE SCALE GENOMIC DNA]</scope>
    <source>
        <strain evidence="3">DSM 9187 / TA4</strain>
    </source>
</reference>
<dbReference type="AlphaFoldDB" id="C4LBT6"/>
<proteinExistence type="predicted"/>
<sequence length="161" mass="17621">MRLFTLCLLSFGSLLANAQDAERIGEVSTEFKLVGPNHKIIIEAFEDPKISGVTCYLSRPKTGGLSGGLGLAEDRAYASISCTRVGPVKINQPFSPGEIVFDVKTSLIFKEQRVVRFLDKTHNTLIYLTYSTRVVDGSYKSAISVVPMDTSIRGSTENVNK</sequence>
<name>C4LBT6_TOLAT</name>
<evidence type="ECO:0000313" key="3">
    <source>
        <dbReference type="Proteomes" id="UP000009073"/>
    </source>
</evidence>
<feature type="signal peptide" evidence="1">
    <location>
        <begin position="1"/>
        <end position="18"/>
    </location>
</feature>
<dbReference type="HOGENOM" id="CLU_109726_1_1_6"/>
<organism evidence="2 3">
    <name type="scientific">Tolumonas auensis (strain DSM 9187 / NBRC 110442 / TA 4)</name>
    <dbReference type="NCBI Taxonomy" id="595494"/>
    <lineage>
        <taxon>Bacteria</taxon>
        <taxon>Pseudomonadati</taxon>
        <taxon>Pseudomonadota</taxon>
        <taxon>Gammaproteobacteria</taxon>
        <taxon>Aeromonadales</taxon>
        <taxon>Aeromonadaceae</taxon>
        <taxon>Tolumonas</taxon>
    </lineage>
</organism>
<dbReference type="RefSeq" id="WP_015879809.1">
    <property type="nucleotide sequence ID" value="NC_012691.1"/>
</dbReference>
<accession>C4LBT6</accession>
<keyword evidence="3" id="KW-1185">Reference proteome</keyword>
<gene>
    <name evidence="2" type="ordered locus">Tola_2767</name>
</gene>
<reference evidence="2 3" key="2">
    <citation type="journal article" date="2011" name="Stand. Genomic Sci.">
        <title>Complete genome sequence of Tolumonas auensis type strain (TA 4).</title>
        <authorList>
            <person name="Chertkov O."/>
            <person name="Copeland A."/>
            <person name="Lucas S."/>
            <person name="Lapidus A."/>
            <person name="Berry K.W."/>
            <person name="Detter J.C."/>
            <person name="Del Rio T.G."/>
            <person name="Hammon N."/>
            <person name="Dalin E."/>
            <person name="Tice H."/>
            <person name="Pitluck S."/>
            <person name="Richardson P."/>
            <person name="Bruce D."/>
            <person name="Goodwin L."/>
            <person name="Han C."/>
            <person name="Tapia R."/>
            <person name="Saunders E."/>
            <person name="Schmutz J."/>
            <person name="Brettin T."/>
            <person name="Larimer F."/>
            <person name="Land M."/>
            <person name="Hauser L."/>
            <person name="Spring S."/>
            <person name="Rohde M."/>
            <person name="Kyrpides N.C."/>
            <person name="Ivanova N."/>
            <person name="Goker M."/>
            <person name="Beller H.R."/>
            <person name="Klenk H.P."/>
            <person name="Woyke T."/>
        </authorList>
    </citation>
    <scope>NUCLEOTIDE SEQUENCE [LARGE SCALE GENOMIC DNA]</scope>
    <source>
        <strain evidence="3">DSM 9187 / TA4</strain>
    </source>
</reference>
<dbReference type="KEGG" id="tau:Tola_2767"/>
<protein>
    <submittedName>
        <fullName evidence="2">CreA family protein</fullName>
    </submittedName>
</protein>
<dbReference type="OrthoDB" id="9788409at2"/>
<dbReference type="EMBL" id="CP001616">
    <property type="protein sequence ID" value="ACQ94360.1"/>
    <property type="molecule type" value="Genomic_DNA"/>
</dbReference>
<dbReference type="PANTHER" id="PTHR37952:SF2">
    <property type="entry name" value="PROTEIN CREA"/>
    <property type="match status" value="1"/>
</dbReference>
<dbReference type="InterPro" id="IPR010292">
    <property type="entry name" value="Uncharacterised_CreA"/>
</dbReference>
<dbReference type="GO" id="GO:0005829">
    <property type="term" value="C:cytosol"/>
    <property type="evidence" value="ECO:0007669"/>
    <property type="project" value="TreeGrafter"/>
</dbReference>
<dbReference type="STRING" id="595494.Tola_2767"/>
<keyword evidence="1" id="KW-0732">Signal</keyword>
<evidence type="ECO:0000256" key="1">
    <source>
        <dbReference type="SAM" id="SignalP"/>
    </source>
</evidence>